<accession>A0AAE8Y861</accession>
<evidence type="ECO:0000313" key="8">
    <source>
        <dbReference type="EMBL" id="UDL14869.1"/>
    </source>
</evidence>
<name>A0AAE8Y861_9CAUD</name>
<dbReference type="GO" id="GO:0042742">
    <property type="term" value="P:defense response to bacterium"/>
    <property type="evidence" value="ECO:0007669"/>
    <property type="project" value="UniProtKB-KW"/>
</dbReference>
<keyword evidence="4" id="KW-0081">Bacteriolytic enzyme</keyword>
<keyword evidence="6" id="KW-0961">Cell wall biogenesis/degradation</keyword>
<dbReference type="InterPro" id="IPR051206">
    <property type="entry name" value="NAMLAA_amidase_2"/>
</dbReference>
<keyword evidence="3" id="KW-0929">Antimicrobial</keyword>
<evidence type="ECO:0000256" key="3">
    <source>
        <dbReference type="ARBA" id="ARBA00022529"/>
    </source>
</evidence>
<dbReference type="EC" id="3.5.1.28" evidence="2"/>
<dbReference type="GO" id="GO:0071555">
    <property type="term" value="P:cell wall organization"/>
    <property type="evidence" value="ECO:0007669"/>
    <property type="project" value="UniProtKB-KW"/>
</dbReference>
<dbReference type="InterPro" id="IPR002502">
    <property type="entry name" value="Amidase_domain"/>
</dbReference>
<keyword evidence="5" id="KW-0378">Hydrolase</keyword>
<sequence length="240" mass="25771">MTNINENLTAKGFTRAADVPAIFGRPRTLDGIVIHHWGLPGQTHDGVVDFFVNGPGTTSAHFVVSEGRIHCLVSPEDAAWHSGNAVGNATTIGIECRPEATPGDYLTVAELVRWLRDQYGPLPLSPHRQWQSTACPGVWDLNRINALANAATITPQSTSSTSKGIFMALTRAQELEVLEAARKINRYLDAPVSKVDEAVLDAPIVRAGVGGNTSLRATLAHLDKNLNTLRDALKAAVTKP</sequence>
<feature type="domain" description="N-acetylmuramoyl-L-alanine amidase" evidence="7">
    <location>
        <begin position="19"/>
        <end position="137"/>
    </location>
</feature>
<evidence type="ECO:0000313" key="9">
    <source>
        <dbReference type="Proteomes" id="UP000827738"/>
    </source>
</evidence>
<dbReference type="GeneID" id="77925130"/>
<evidence type="ECO:0000256" key="1">
    <source>
        <dbReference type="ARBA" id="ARBA00001561"/>
    </source>
</evidence>
<dbReference type="PANTHER" id="PTHR30417">
    <property type="entry name" value="N-ACETYLMURAMOYL-L-ALANINE AMIDASE AMID"/>
    <property type="match status" value="1"/>
</dbReference>
<dbReference type="GO" id="GO:0009254">
    <property type="term" value="P:peptidoglycan turnover"/>
    <property type="evidence" value="ECO:0007669"/>
    <property type="project" value="TreeGrafter"/>
</dbReference>
<dbReference type="EMBL" id="OK040780">
    <property type="protein sequence ID" value="UDL14869.1"/>
    <property type="molecule type" value="Genomic_DNA"/>
</dbReference>
<dbReference type="CDD" id="cd06583">
    <property type="entry name" value="PGRP"/>
    <property type="match status" value="1"/>
</dbReference>
<dbReference type="RefSeq" id="YP_010649576.1">
    <property type="nucleotide sequence ID" value="NC_070770.1"/>
</dbReference>
<evidence type="ECO:0000259" key="7">
    <source>
        <dbReference type="SMART" id="SM00644"/>
    </source>
</evidence>
<dbReference type="GO" id="GO:0008745">
    <property type="term" value="F:N-acetylmuramoyl-L-alanine amidase activity"/>
    <property type="evidence" value="ECO:0007669"/>
    <property type="project" value="UniProtKB-EC"/>
</dbReference>
<dbReference type="InterPro" id="IPR036505">
    <property type="entry name" value="Amidase/PGRP_sf"/>
</dbReference>
<comment type="catalytic activity">
    <reaction evidence="1">
        <text>Hydrolyzes the link between N-acetylmuramoyl residues and L-amino acid residues in certain cell-wall glycopeptides.</text>
        <dbReference type="EC" id="3.5.1.28"/>
    </reaction>
</comment>
<evidence type="ECO:0000256" key="5">
    <source>
        <dbReference type="ARBA" id="ARBA00022801"/>
    </source>
</evidence>
<dbReference type="GO" id="GO:0009253">
    <property type="term" value="P:peptidoglycan catabolic process"/>
    <property type="evidence" value="ECO:0007669"/>
    <property type="project" value="InterPro"/>
</dbReference>
<dbReference type="Gene3D" id="3.40.80.10">
    <property type="entry name" value="Peptidoglycan recognition protein-like"/>
    <property type="match status" value="1"/>
</dbReference>
<dbReference type="KEGG" id="vg:77925130"/>
<dbReference type="Pfam" id="PF01510">
    <property type="entry name" value="Amidase_2"/>
    <property type="match status" value="1"/>
</dbReference>
<dbReference type="SUPFAM" id="SSF55846">
    <property type="entry name" value="N-acetylmuramoyl-L-alanine amidase-like"/>
    <property type="match status" value="1"/>
</dbReference>
<gene>
    <name evidence="8" type="primary">22</name>
    <name evidence="8" type="ORF">SEA_SARGE_22</name>
</gene>
<dbReference type="PANTHER" id="PTHR30417:SF1">
    <property type="entry name" value="N-ACETYLMURAMOYL-L-ALANINE AMIDASE AMID"/>
    <property type="match status" value="1"/>
</dbReference>
<dbReference type="Proteomes" id="UP000827738">
    <property type="component" value="Segment"/>
</dbReference>
<proteinExistence type="predicted"/>
<evidence type="ECO:0000256" key="6">
    <source>
        <dbReference type="ARBA" id="ARBA00023316"/>
    </source>
</evidence>
<protein>
    <recommendedName>
        <fullName evidence="2">N-acetylmuramoyl-L-alanine amidase</fullName>
        <ecNumber evidence="2">3.5.1.28</ecNumber>
    </recommendedName>
</protein>
<organism evidence="8 9">
    <name type="scientific">Arthrobacter phage Sarge</name>
    <dbReference type="NCBI Taxonomy" id="2885974"/>
    <lineage>
        <taxon>Viruses</taxon>
        <taxon>Duplodnaviria</taxon>
        <taxon>Heunggongvirae</taxon>
        <taxon>Uroviricota</taxon>
        <taxon>Caudoviricetes</taxon>
        <taxon>Sargevirus</taxon>
        <taxon>Sargevirus sarge</taxon>
    </lineage>
</organism>
<evidence type="ECO:0000256" key="2">
    <source>
        <dbReference type="ARBA" id="ARBA00011901"/>
    </source>
</evidence>
<reference evidence="8" key="1">
    <citation type="submission" date="2021-09" db="EMBL/GenBank/DDBJ databases">
        <authorList>
            <person name="Prude D.S."/>
            <person name="Stokes N.T."/>
            <person name="Pimienta A.M."/>
            <person name="Mendez E."/>
            <person name="Powell L.D."/>
            <person name="Woodhouse A.S."/>
            <person name="Cunningham F.J."/>
            <person name="Greenfield T.L."/>
            <person name="Smith J.A."/>
            <person name="Hatke H.L."/>
            <person name="Salama S."/>
            <person name="Beyer A.R."/>
            <person name="Klyczek K."/>
            <person name="Garlena R.A."/>
            <person name="Russell D.A."/>
            <person name="Pope W.H."/>
            <person name="Jacobs-Sera D."/>
            <person name="Hatfull G.F."/>
        </authorList>
    </citation>
    <scope>NUCLEOTIDE SEQUENCE</scope>
</reference>
<keyword evidence="9" id="KW-1185">Reference proteome</keyword>
<evidence type="ECO:0000256" key="4">
    <source>
        <dbReference type="ARBA" id="ARBA00022638"/>
    </source>
</evidence>
<dbReference type="SMART" id="SM00644">
    <property type="entry name" value="Ami_2"/>
    <property type="match status" value="1"/>
</dbReference>
<dbReference type="GO" id="GO:0001897">
    <property type="term" value="P:symbiont-mediated cytolysis of host cell"/>
    <property type="evidence" value="ECO:0007669"/>
    <property type="project" value="UniProtKB-ARBA"/>
</dbReference>